<name>A0A5R8Q7S4_9FIRM</name>
<reference evidence="1 2" key="1">
    <citation type="submission" date="2019-05" db="EMBL/GenBank/DDBJ databases">
        <title>Culicoidintestinum kansasii gen. nov., sp. nov. from the gastrointestinal tract of the biting midge, Culicoides sonorensis.</title>
        <authorList>
            <person name="Neupane S."/>
            <person name="Ghosh A."/>
            <person name="Gunther S."/>
            <person name="Martin K."/>
            <person name="Zurek L."/>
        </authorList>
    </citation>
    <scope>NUCLEOTIDE SEQUENCE [LARGE SCALE GENOMIC DNA]</scope>
    <source>
        <strain evidence="1 2">CS-1</strain>
    </source>
</reference>
<protein>
    <submittedName>
        <fullName evidence="1">DNA alkylation repair protein</fullName>
    </submittedName>
</protein>
<dbReference type="InParanoid" id="A0A5R8Q7S4"/>
<dbReference type="Proteomes" id="UP000306912">
    <property type="component" value="Unassembled WGS sequence"/>
</dbReference>
<keyword evidence="2" id="KW-1185">Reference proteome</keyword>
<dbReference type="Gene3D" id="1.25.40.290">
    <property type="entry name" value="ARM repeat domains"/>
    <property type="match status" value="1"/>
</dbReference>
<comment type="caution">
    <text evidence="1">The sequence shown here is derived from an EMBL/GenBank/DDBJ whole genome shotgun (WGS) entry which is preliminary data.</text>
</comment>
<dbReference type="EMBL" id="VBWP01000011">
    <property type="protein sequence ID" value="TLG71536.1"/>
    <property type="molecule type" value="Genomic_DNA"/>
</dbReference>
<gene>
    <name evidence="1" type="ORF">FEZ08_10610</name>
</gene>
<proteinExistence type="predicted"/>
<accession>A0A5R8Q7S4</accession>
<evidence type="ECO:0000313" key="2">
    <source>
        <dbReference type="Proteomes" id="UP000306912"/>
    </source>
</evidence>
<dbReference type="PANTHER" id="PTHR34070:SF1">
    <property type="entry name" value="DNA ALKYLATION REPAIR PROTEIN"/>
    <property type="match status" value="1"/>
</dbReference>
<dbReference type="CDD" id="cd07064">
    <property type="entry name" value="AlkD_like_1"/>
    <property type="match status" value="1"/>
</dbReference>
<dbReference type="OrthoDB" id="9775346at2"/>
<dbReference type="Gene3D" id="1.20.1660.10">
    <property type="entry name" value="Hypothetical protein (EF3068)"/>
    <property type="match status" value="1"/>
</dbReference>
<organism evidence="1 2">
    <name type="scientific">Culicoidibacter larvae</name>
    <dbReference type="NCBI Taxonomy" id="2579976"/>
    <lineage>
        <taxon>Bacteria</taxon>
        <taxon>Bacillati</taxon>
        <taxon>Bacillota</taxon>
        <taxon>Culicoidibacteria</taxon>
        <taxon>Culicoidibacterales</taxon>
        <taxon>Culicoidibacteraceae</taxon>
        <taxon>Culicoidibacter</taxon>
    </lineage>
</organism>
<dbReference type="InterPro" id="IPR016024">
    <property type="entry name" value="ARM-type_fold"/>
</dbReference>
<sequence>MVEDIKSSFYAASNQAQATAMEDYLRNLFPFLGIAAPLRKQLQKPFITAAKQLDIEALKQVITELYVLPEREFQYAAIDIAVANTKRFSYNDIVWLYQFIDDKPWWESVDSLRKVFEVWCLNNYELFPQVMSDLSTSASFWRRRVAITMQLKYKDKLDTEWLTQVILADRLTEEFFIQKAIGWSLREYSKVNSPWVIDFVASNQLSPLASREAFKIINKRSKIND</sequence>
<dbReference type="RefSeq" id="WP_138192182.1">
    <property type="nucleotide sequence ID" value="NZ_VBWP01000011.1"/>
</dbReference>
<dbReference type="InterPro" id="IPR014825">
    <property type="entry name" value="DNA_alkylation"/>
</dbReference>
<dbReference type="AlphaFoldDB" id="A0A5R8Q7S4"/>
<evidence type="ECO:0000313" key="1">
    <source>
        <dbReference type="EMBL" id="TLG71536.1"/>
    </source>
</evidence>
<dbReference type="SUPFAM" id="SSF48371">
    <property type="entry name" value="ARM repeat"/>
    <property type="match status" value="1"/>
</dbReference>
<dbReference type="PANTHER" id="PTHR34070">
    <property type="entry name" value="ARMADILLO-TYPE FOLD"/>
    <property type="match status" value="1"/>
</dbReference>
<dbReference type="Pfam" id="PF08713">
    <property type="entry name" value="DNA_alkylation"/>
    <property type="match status" value="1"/>
</dbReference>